<evidence type="ECO:0000256" key="2">
    <source>
        <dbReference type="ARBA" id="ARBA00022670"/>
    </source>
</evidence>
<dbReference type="PANTHER" id="PTHR10183">
    <property type="entry name" value="CALPAIN"/>
    <property type="match status" value="1"/>
</dbReference>
<dbReference type="PANTHER" id="PTHR10183:SF379">
    <property type="entry name" value="CALPAIN-5"/>
    <property type="match status" value="1"/>
</dbReference>
<evidence type="ECO:0000256" key="3">
    <source>
        <dbReference type="ARBA" id="ARBA00022801"/>
    </source>
</evidence>
<keyword evidence="2 5" id="KW-0645">Protease</keyword>
<keyword evidence="3 5" id="KW-0378">Hydrolase</keyword>
<feature type="region of interest" description="Disordered" evidence="6">
    <location>
        <begin position="82"/>
        <end position="129"/>
    </location>
</feature>
<feature type="domain" description="Calpain catalytic" evidence="7">
    <location>
        <begin position="144"/>
        <end position="358"/>
    </location>
</feature>
<evidence type="ECO:0000313" key="9">
    <source>
        <dbReference type="Proteomes" id="UP001596011"/>
    </source>
</evidence>
<name>A0ABV9HQ12_9MICO</name>
<dbReference type="InterPro" id="IPR001300">
    <property type="entry name" value="Peptidase_C2_calpain_cat"/>
</dbReference>
<protein>
    <submittedName>
        <fullName evidence="8">C2 family cysteine protease</fullName>
    </submittedName>
</protein>
<reference evidence="9" key="1">
    <citation type="journal article" date="2019" name="Int. J. Syst. Evol. Microbiol.">
        <title>The Global Catalogue of Microorganisms (GCM) 10K type strain sequencing project: providing services to taxonomists for standard genome sequencing and annotation.</title>
        <authorList>
            <consortium name="The Broad Institute Genomics Platform"/>
            <consortium name="The Broad Institute Genome Sequencing Center for Infectious Disease"/>
            <person name="Wu L."/>
            <person name="Ma J."/>
        </authorList>
    </citation>
    <scope>NUCLEOTIDE SEQUENCE [LARGE SCALE GENOMIC DNA]</scope>
    <source>
        <strain evidence="9">CCUG 42722</strain>
    </source>
</reference>
<dbReference type="SUPFAM" id="SSF54001">
    <property type="entry name" value="Cysteine proteinases"/>
    <property type="match status" value="1"/>
</dbReference>
<dbReference type="InterPro" id="IPR022684">
    <property type="entry name" value="Calpain_cysteine_protease"/>
</dbReference>
<dbReference type="GO" id="GO:0008233">
    <property type="term" value="F:peptidase activity"/>
    <property type="evidence" value="ECO:0007669"/>
    <property type="project" value="UniProtKB-KW"/>
</dbReference>
<feature type="region of interest" description="Disordered" evidence="6">
    <location>
        <begin position="324"/>
        <end position="345"/>
    </location>
</feature>
<feature type="active site" evidence="5">
    <location>
        <position position="307"/>
    </location>
</feature>
<dbReference type="InterPro" id="IPR038765">
    <property type="entry name" value="Papain-like_cys_pep_sf"/>
</dbReference>
<gene>
    <name evidence="8" type="ORF">ACFO6V_28565</name>
</gene>
<sequence length="365" mass="38238">MSEMYGADVEALRALGHAMKEHGETLELAVGQLTDAVTSVQWSGQDHEEFVNEWQVGHAVALLAVAQAIAAAGAKAVANADAQEQTSESYDGGGGPSGIPEGTDGSSSEGQGNKRKEPEGAPSGLGKVEDIGAVPLDTAAIDASKIEQGSLADCWFLASAGAVAESDPEWIQEHIKYNAQDGTYTVTFYRDGEPVEITVEDTAYQNAAGDPSGDPSWITVYEKAAVVYMGGEYGDIEYDSASKAMEMITGKDTSSESLDPALPWEDPPSLQSIGERVKNGEPVVAASPDGGGWFGDPPPDKEVVNNHVYTVQGVSEDGKTITLVNPWGPDGGTGSDGNTKPGTITMSADEFYENFDSVTYGESTK</sequence>
<dbReference type="GO" id="GO:0006508">
    <property type="term" value="P:proteolysis"/>
    <property type="evidence" value="ECO:0007669"/>
    <property type="project" value="UniProtKB-KW"/>
</dbReference>
<dbReference type="SMART" id="SM00230">
    <property type="entry name" value="CysPc"/>
    <property type="match status" value="1"/>
</dbReference>
<proteinExistence type="inferred from homology"/>
<dbReference type="RefSeq" id="WP_377142645.1">
    <property type="nucleotide sequence ID" value="NZ_JBHSFI010000012.1"/>
</dbReference>
<comment type="similarity">
    <text evidence="1">Belongs to the peptidase C2 family.</text>
</comment>
<evidence type="ECO:0000259" key="7">
    <source>
        <dbReference type="PROSITE" id="PS50203"/>
    </source>
</evidence>
<keyword evidence="9" id="KW-1185">Reference proteome</keyword>
<feature type="active site" evidence="5">
    <location>
        <position position="325"/>
    </location>
</feature>
<dbReference type="Pfam" id="PF00648">
    <property type="entry name" value="Peptidase_C2"/>
    <property type="match status" value="1"/>
</dbReference>
<dbReference type="Proteomes" id="UP001596011">
    <property type="component" value="Unassembled WGS sequence"/>
</dbReference>
<evidence type="ECO:0000313" key="8">
    <source>
        <dbReference type="EMBL" id="MFC4632227.1"/>
    </source>
</evidence>
<dbReference type="EMBL" id="JBHSFI010000012">
    <property type="protein sequence ID" value="MFC4632227.1"/>
    <property type="molecule type" value="Genomic_DNA"/>
</dbReference>
<dbReference type="PROSITE" id="PS50203">
    <property type="entry name" value="CALPAIN_CAT"/>
    <property type="match status" value="1"/>
</dbReference>
<evidence type="ECO:0000256" key="6">
    <source>
        <dbReference type="SAM" id="MobiDB-lite"/>
    </source>
</evidence>
<feature type="active site" evidence="5">
    <location>
        <position position="154"/>
    </location>
</feature>
<accession>A0ABV9HQ12</accession>
<keyword evidence="4 5" id="KW-0788">Thiol protease</keyword>
<organism evidence="8 9">
    <name type="scientific">Promicromonospora alba</name>
    <dbReference type="NCBI Taxonomy" id="1616110"/>
    <lineage>
        <taxon>Bacteria</taxon>
        <taxon>Bacillati</taxon>
        <taxon>Actinomycetota</taxon>
        <taxon>Actinomycetes</taxon>
        <taxon>Micrococcales</taxon>
        <taxon>Promicromonosporaceae</taxon>
        <taxon>Promicromonospora</taxon>
    </lineage>
</organism>
<comment type="caution">
    <text evidence="8">The sequence shown here is derived from an EMBL/GenBank/DDBJ whole genome shotgun (WGS) entry which is preliminary data.</text>
</comment>
<evidence type="ECO:0000256" key="4">
    <source>
        <dbReference type="ARBA" id="ARBA00022807"/>
    </source>
</evidence>
<evidence type="ECO:0000256" key="5">
    <source>
        <dbReference type="PROSITE-ProRule" id="PRU00239"/>
    </source>
</evidence>
<feature type="compositionally biased region" description="Polar residues" evidence="6">
    <location>
        <begin position="336"/>
        <end position="345"/>
    </location>
</feature>
<evidence type="ECO:0000256" key="1">
    <source>
        <dbReference type="ARBA" id="ARBA00007623"/>
    </source>
</evidence>